<proteinExistence type="predicted"/>
<feature type="region of interest" description="Disordered" evidence="1">
    <location>
        <begin position="294"/>
        <end position="313"/>
    </location>
</feature>
<feature type="compositionally biased region" description="Basic and acidic residues" evidence="1">
    <location>
        <begin position="406"/>
        <end position="415"/>
    </location>
</feature>
<dbReference type="AlphaFoldDB" id="A0A6J4IR86"/>
<organism evidence="2">
    <name type="scientific">uncultured Acidimicrobiales bacterium</name>
    <dbReference type="NCBI Taxonomy" id="310071"/>
    <lineage>
        <taxon>Bacteria</taxon>
        <taxon>Bacillati</taxon>
        <taxon>Actinomycetota</taxon>
        <taxon>Acidimicrobiia</taxon>
        <taxon>Acidimicrobiales</taxon>
        <taxon>environmental samples</taxon>
    </lineage>
</organism>
<feature type="non-terminal residue" evidence="2">
    <location>
        <position position="1"/>
    </location>
</feature>
<name>A0A6J4IR86_9ACTN</name>
<dbReference type="GO" id="GO:0004818">
    <property type="term" value="F:glutamate-tRNA ligase activity"/>
    <property type="evidence" value="ECO:0007669"/>
    <property type="project" value="UniProtKB-EC"/>
</dbReference>
<dbReference type="EC" id="6.1.1.24" evidence="2"/>
<feature type="region of interest" description="Disordered" evidence="1">
    <location>
        <begin position="395"/>
        <end position="436"/>
    </location>
</feature>
<reference evidence="2" key="1">
    <citation type="submission" date="2020-02" db="EMBL/GenBank/DDBJ databases">
        <authorList>
            <person name="Meier V. D."/>
        </authorList>
    </citation>
    <scope>NUCLEOTIDE SEQUENCE</scope>
    <source>
        <strain evidence="2">AVDCRST_MAG10</strain>
    </source>
</reference>
<keyword evidence="2" id="KW-0436">Ligase</keyword>
<feature type="region of interest" description="Disordered" evidence="1">
    <location>
        <begin position="1"/>
        <end position="94"/>
    </location>
</feature>
<accession>A0A6J4IR86</accession>
<keyword evidence="2" id="KW-0030">Aminoacyl-tRNA synthetase</keyword>
<feature type="compositionally biased region" description="Basic residues" evidence="1">
    <location>
        <begin position="140"/>
        <end position="183"/>
    </location>
</feature>
<dbReference type="EC" id="6.1.1.17" evidence="2"/>
<gene>
    <name evidence="2" type="ORF">AVDCRST_MAG10-2687</name>
</gene>
<feature type="compositionally biased region" description="Basic and acidic residues" evidence="1">
    <location>
        <begin position="58"/>
        <end position="71"/>
    </location>
</feature>
<feature type="region of interest" description="Disordered" evidence="1">
    <location>
        <begin position="114"/>
        <end position="281"/>
    </location>
</feature>
<evidence type="ECO:0000313" key="2">
    <source>
        <dbReference type="EMBL" id="CAA9259768.1"/>
    </source>
</evidence>
<dbReference type="EMBL" id="CADCTB010000163">
    <property type="protein sequence ID" value="CAA9259768.1"/>
    <property type="molecule type" value="Genomic_DNA"/>
</dbReference>
<feature type="compositionally biased region" description="Basic residues" evidence="1">
    <location>
        <begin position="35"/>
        <end position="57"/>
    </location>
</feature>
<feature type="compositionally biased region" description="Basic and acidic residues" evidence="1">
    <location>
        <begin position="267"/>
        <end position="281"/>
    </location>
</feature>
<evidence type="ECO:0000256" key="1">
    <source>
        <dbReference type="SAM" id="MobiDB-lite"/>
    </source>
</evidence>
<protein>
    <submittedName>
        <fullName evidence="2">Glutamyl-tRNA synthetase @ Glutamyl-tRNA(Gln) synthetase</fullName>
        <ecNumber evidence="2">6.1.1.17</ecNumber>
        <ecNumber evidence="2">6.1.1.24</ecNumber>
    </submittedName>
</protein>
<dbReference type="GO" id="GO:0050561">
    <property type="term" value="F:glutamate-tRNA(Gln) ligase activity"/>
    <property type="evidence" value="ECO:0007669"/>
    <property type="project" value="UniProtKB-EC"/>
</dbReference>
<sequence length="466" mass="50181">DPGDSPGPFFSRADRVPPRRRRPDRPLQLAVRAPRGGHVRPAHRGHRPRPLARRAHRRDPADDALARDRLGRGAPPSVPTGRGLPFGGHPPAGDRQRLLLRLFARRRAGPHEGRLRLRRLVSRPGPDLGSPPVPGAGRGRDRRPRLDPRRRHVRPRHDRGLRHRAHGRHGRVPPGQRGRRHGHGHDPRHPGRGPPGVHAEGAADPGCAGRHAAAPVRPSAPHREREAPEALQAPRRRGGRGVPGARLPPRGHAQLPGPAGLVAGGRPGDRADRGDGGRVPHRGREALARVLRRQEARGHQRRVHPRPPGGHVRQGVTALARDRPAVAAGVLRPRSLRGRRTLRPGAGPHPRRGAVLGRLSVPRGAGRRRGCVGQVDRPVAQCRGVARRRPRCIPRLPLGHRGAPPGDRRPCRPERAQAGQGSGADPGGDHRAVGGPAVVRVLARAGPRAHPDPVATSQGPLVVVVV</sequence>
<feature type="non-terminal residue" evidence="2">
    <location>
        <position position="466"/>
    </location>
</feature>